<dbReference type="AlphaFoldDB" id="A0A0P1GEU6"/>
<evidence type="ECO:0000256" key="3">
    <source>
        <dbReference type="ARBA" id="ARBA00023239"/>
    </source>
</evidence>
<dbReference type="OrthoDB" id="9804602at2"/>
<dbReference type="GO" id="GO:0006144">
    <property type="term" value="P:purine nucleobase metabolic process"/>
    <property type="evidence" value="ECO:0007669"/>
    <property type="project" value="UniProtKB-KW"/>
</dbReference>
<dbReference type="PANTHER" id="PTHR21221">
    <property type="entry name" value="UREIDOGLYCOLATE HYDROLASE"/>
    <property type="match status" value="1"/>
</dbReference>
<dbReference type="InterPro" id="IPR047233">
    <property type="entry name" value="UAH_cupin"/>
</dbReference>
<dbReference type="Pfam" id="PF04115">
    <property type="entry name" value="Ureidogly_lyase"/>
    <property type="match status" value="1"/>
</dbReference>
<dbReference type="Proteomes" id="UP000052022">
    <property type="component" value="Unassembled WGS sequence"/>
</dbReference>
<organism evidence="5 6">
    <name type="scientific">Tritonibacter multivorans</name>
    <dbReference type="NCBI Taxonomy" id="928856"/>
    <lineage>
        <taxon>Bacteria</taxon>
        <taxon>Pseudomonadati</taxon>
        <taxon>Pseudomonadota</taxon>
        <taxon>Alphaproteobacteria</taxon>
        <taxon>Rhodobacterales</taxon>
        <taxon>Paracoccaceae</taxon>
        <taxon>Tritonibacter</taxon>
    </lineage>
</organism>
<name>A0A0P1GEU6_9RHOB</name>
<evidence type="ECO:0000313" key="6">
    <source>
        <dbReference type="Proteomes" id="UP000052022"/>
    </source>
</evidence>
<reference evidence="5 6" key="1">
    <citation type="submission" date="2015-09" db="EMBL/GenBank/DDBJ databases">
        <authorList>
            <consortium name="Swine Surveillance"/>
        </authorList>
    </citation>
    <scope>NUCLEOTIDE SEQUENCE [LARGE SCALE GENOMIC DNA]</scope>
    <source>
        <strain evidence="5 6">CECT 7557</strain>
    </source>
</reference>
<dbReference type="SUPFAM" id="SSF51182">
    <property type="entry name" value="RmlC-like cupins"/>
    <property type="match status" value="1"/>
</dbReference>
<keyword evidence="3" id="KW-0456">Lyase</keyword>
<sequence>MSRDLIAKPLTAEAFAPFGDVLEVAESTPDKIINQGMCGRHHDRATLDFSDGQAGLSLFDSKPRDLPYAVELVERHPEGSQAFVPLNGVPMLVIVANDLGDRPGQVHAFLSQPGQAINLHRGTWHGVLAPYQAQGQYIVIDRIGAGANLEEHWFDTPWVVTEIATDTSPAEG</sequence>
<evidence type="ECO:0000313" key="5">
    <source>
        <dbReference type="EMBL" id="CUH80024.1"/>
    </source>
</evidence>
<dbReference type="GO" id="GO:0050385">
    <property type="term" value="F:ureidoglycolate lyase activity"/>
    <property type="evidence" value="ECO:0007669"/>
    <property type="project" value="UniProtKB-EC"/>
</dbReference>
<dbReference type="RefSeq" id="WP_058290701.1">
    <property type="nucleotide sequence ID" value="NZ_CYSD01000037.1"/>
</dbReference>
<dbReference type="InterPro" id="IPR007247">
    <property type="entry name" value="Ureidogly_lyase"/>
</dbReference>
<keyword evidence="5" id="KW-0378">Hydrolase</keyword>
<dbReference type="CDD" id="cd20298">
    <property type="entry name" value="cupin_UAH"/>
    <property type="match status" value="1"/>
</dbReference>
<dbReference type="PIRSF" id="PIRSF017306">
    <property type="entry name" value="Ureidogly_hydro"/>
    <property type="match status" value="1"/>
</dbReference>
<accession>A0A0P1GEU6</accession>
<dbReference type="PANTHER" id="PTHR21221:SF1">
    <property type="entry name" value="UREIDOGLYCOLATE LYASE"/>
    <property type="match status" value="1"/>
</dbReference>
<dbReference type="EC" id="3.5.1.116" evidence="5"/>
<dbReference type="Gene3D" id="2.60.120.480">
    <property type="entry name" value="Ureidoglycolate hydrolase"/>
    <property type="match status" value="1"/>
</dbReference>
<dbReference type="GO" id="GO:0004848">
    <property type="term" value="F:ureidoglycolate hydrolase activity"/>
    <property type="evidence" value="ECO:0007669"/>
    <property type="project" value="UniProtKB-EC"/>
</dbReference>
<dbReference type="GO" id="GO:0000256">
    <property type="term" value="P:allantoin catabolic process"/>
    <property type="evidence" value="ECO:0007669"/>
    <property type="project" value="InterPro"/>
</dbReference>
<keyword evidence="2" id="KW-0659">Purine metabolism</keyword>
<dbReference type="InterPro" id="IPR024060">
    <property type="entry name" value="Ureidoglycolate_lyase_dom_sf"/>
</dbReference>
<dbReference type="EMBL" id="CYSD01000037">
    <property type="protein sequence ID" value="CUH80024.1"/>
    <property type="molecule type" value="Genomic_DNA"/>
</dbReference>
<comment type="catalytic activity">
    <reaction evidence="4">
        <text>(S)-ureidoglycolate = urea + glyoxylate</text>
        <dbReference type="Rhea" id="RHEA:11304"/>
        <dbReference type="ChEBI" id="CHEBI:16199"/>
        <dbReference type="ChEBI" id="CHEBI:36655"/>
        <dbReference type="ChEBI" id="CHEBI:57296"/>
        <dbReference type="EC" id="4.3.2.3"/>
    </reaction>
</comment>
<evidence type="ECO:0000256" key="2">
    <source>
        <dbReference type="ARBA" id="ARBA00022631"/>
    </source>
</evidence>
<protein>
    <submittedName>
        <fullName evidence="5">Ureidoglycolate hydrolase</fullName>
        <ecNumber evidence="5">3.5.1.116</ecNumber>
    </submittedName>
</protein>
<keyword evidence="6" id="KW-1185">Reference proteome</keyword>
<evidence type="ECO:0000256" key="4">
    <source>
        <dbReference type="ARBA" id="ARBA00047684"/>
    </source>
</evidence>
<dbReference type="STRING" id="928856.SAMN04488049_1017"/>
<gene>
    <name evidence="5" type="primary">allA</name>
    <name evidence="5" type="ORF">TRM7557_02711</name>
</gene>
<evidence type="ECO:0000256" key="1">
    <source>
        <dbReference type="ARBA" id="ARBA00011738"/>
    </source>
</evidence>
<dbReference type="InterPro" id="IPR011051">
    <property type="entry name" value="RmlC_Cupin_sf"/>
</dbReference>
<dbReference type="NCBIfam" id="NF002952">
    <property type="entry name" value="PRK03606.2-3"/>
    <property type="match status" value="1"/>
</dbReference>
<comment type="subunit">
    <text evidence="1">Homodimer.</text>
</comment>
<proteinExistence type="predicted"/>